<accession>A0ABS2G542</accession>
<proteinExistence type="predicted"/>
<dbReference type="InterPro" id="IPR014054">
    <property type="entry name" value="Phage_regulatory_Rha"/>
</dbReference>
<name>A0ABS2G542_FUSMR</name>
<reference evidence="1 2" key="1">
    <citation type="journal article" date="2021" name="Sci. Rep.">
        <title>The distribution of antibiotic resistance genes in chicken gut microbiota commensals.</title>
        <authorList>
            <person name="Juricova H."/>
            <person name="Matiasovicova J."/>
            <person name="Kubasova T."/>
            <person name="Cejkova D."/>
            <person name="Rychlik I."/>
        </authorList>
    </citation>
    <scope>NUCLEOTIDE SEQUENCE [LARGE SCALE GENOMIC DNA]</scope>
    <source>
        <strain evidence="1 2">An425</strain>
    </source>
</reference>
<evidence type="ECO:0000313" key="2">
    <source>
        <dbReference type="Proteomes" id="UP000728968"/>
    </source>
</evidence>
<comment type="caution">
    <text evidence="1">The sequence shown here is derived from an EMBL/GenBank/DDBJ whole genome shotgun (WGS) entry which is preliminary data.</text>
</comment>
<dbReference type="EMBL" id="JACJLT010000086">
    <property type="protein sequence ID" value="MBM6875697.1"/>
    <property type="molecule type" value="Genomic_DNA"/>
</dbReference>
<dbReference type="NCBIfam" id="TIGR02681">
    <property type="entry name" value="phage_pRha"/>
    <property type="match status" value="1"/>
</dbReference>
<evidence type="ECO:0000313" key="1">
    <source>
        <dbReference type="EMBL" id="MBM6875697.1"/>
    </source>
</evidence>
<keyword evidence="2" id="KW-1185">Reference proteome</keyword>
<dbReference type="Pfam" id="PF09669">
    <property type="entry name" value="Phage_pRha"/>
    <property type="match status" value="1"/>
</dbReference>
<organism evidence="1 2">
    <name type="scientific">Fusobacterium mortiferum</name>
    <dbReference type="NCBI Taxonomy" id="850"/>
    <lineage>
        <taxon>Bacteria</taxon>
        <taxon>Fusobacteriati</taxon>
        <taxon>Fusobacteriota</taxon>
        <taxon>Fusobacteriia</taxon>
        <taxon>Fusobacteriales</taxon>
        <taxon>Fusobacteriaceae</taxon>
        <taxon>Fusobacterium</taxon>
    </lineage>
</organism>
<dbReference type="Proteomes" id="UP000728968">
    <property type="component" value="Unassembled WGS sequence"/>
</dbReference>
<gene>
    <name evidence="1" type="ORF">H6A04_08555</name>
</gene>
<dbReference type="RefSeq" id="WP_204716442.1">
    <property type="nucleotide sequence ID" value="NZ_JACJLT010000086.1"/>
</dbReference>
<protein>
    <submittedName>
        <fullName evidence="1">Rha family transcriptional regulator</fullName>
    </submittedName>
</protein>
<sequence length="219" mass="25828">MFNVVVEKVDGILVTTSNRVAEELGVLHKDLLEKIDNYISKFQSAELSADFYIPSNYKDSRNRTYRNYLITKKGIAQLIGGYSSAVEKAFDLNVAYINRFEEMEKLIYHQEFIENRELLIKIQKLENELNQIPMTWSQVEVVKEQISETILRRMRSTGISNRTFKLKLKKELVKDIQLRFGINSLVELKYKDYLTVMPYIFNWIEPYQLRIGNTQLQII</sequence>